<evidence type="ECO:0000256" key="1">
    <source>
        <dbReference type="ARBA" id="ARBA00004123"/>
    </source>
</evidence>
<dbReference type="InterPro" id="IPR000504">
    <property type="entry name" value="RRM_dom"/>
</dbReference>
<dbReference type="GeneID" id="28736709"/>
<comment type="caution">
    <text evidence="8">The sequence shown here is derived from an EMBL/GenBank/DDBJ whole genome shotgun (WGS) entry which is preliminary data.</text>
</comment>
<organism evidence="8 9">
    <name type="scientific">Cyphellophora attinorum</name>
    <dbReference type="NCBI Taxonomy" id="1664694"/>
    <lineage>
        <taxon>Eukaryota</taxon>
        <taxon>Fungi</taxon>
        <taxon>Dikarya</taxon>
        <taxon>Ascomycota</taxon>
        <taxon>Pezizomycotina</taxon>
        <taxon>Eurotiomycetes</taxon>
        <taxon>Chaetothyriomycetidae</taxon>
        <taxon>Chaetothyriales</taxon>
        <taxon>Cyphellophoraceae</taxon>
        <taxon>Cyphellophora</taxon>
    </lineage>
</organism>
<dbReference type="PROSITE" id="PS50102">
    <property type="entry name" value="RRM"/>
    <property type="match status" value="1"/>
</dbReference>
<dbReference type="Pfam" id="PF03467">
    <property type="entry name" value="Smg4_UPF3"/>
    <property type="match status" value="1"/>
</dbReference>
<dbReference type="GO" id="GO:0000184">
    <property type="term" value="P:nuclear-transcribed mRNA catabolic process, nonsense-mediated decay"/>
    <property type="evidence" value="ECO:0007669"/>
    <property type="project" value="UniProtKB-KW"/>
</dbReference>
<gene>
    <name evidence="8" type="ORF">AB675_4674</name>
</gene>
<dbReference type="InterPro" id="IPR012677">
    <property type="entry name" value="Nucleotide-bd_a/b_plait_sf"/>
</dbReference>
<keyword evidence="9" id="KW-1185">Reference proteome</keyword>
<dbReference type="PANTHER" id="PTHR13112">
    <property type="entry name" value="UPF3 REGULATOR OF NONSENSE TRANSCRIPTS-LIKE PROTEIN"/>
    <property type="match status" value="1"/>
</dbReference>
<dbReference type="Gene3D" id="3.30.70.330">
    <property type="match status" value="2"/>
</dbReference>
<evidence type="ECO:0000256" key="2">
    <source>
        <dbReference type="ARBA" id="ARBA00005991"/>
    </source>
</evidence>
<feature type="compositionally biased region" description="Low complexity" evidence="6">
    <location>
        <begin position="538"/>
        <end position="569"/>
    </location>
</feature>
<feature type="compositionally biased region" description="Low complexity" evidence="6">
    <location>
        <begin position="366"/>
        <end position="412"/>
    </location>
</feature>
<dbReference type="GO" id="GO:0005737">
    <property type="term" value="C:cytoplasm"/>
    <property type="evidence" value="ECO:0007669"/>
    <property type="project" value="TreeGrafter"/>
</dbReference>
<dbReference type="GO" id="GO:0003729">
    <property type="term" value="F:mRNA binding"/>
    <property type="evidence" value="ECO:0007669"/>
    <property type="project" value="TreeGrafter"/>
</dbReference>
<feature type="compositionally biased region" description="Low complexity" evidence="6">
    <location>
        <begin position="291"/>
        <end position="300"/>
    </location>
</feature>
<dbReference type="Proteomes" id="UP000038010">
    <property type="component" value="Unassembled WGS sequence"/>
</dbReference>
<dbReference type="PANTHER" id="PTHR13112:SF0">
    <property type="entry name" value="FI21285P1"/>
    <property type="match status" value="1"/>
</dbReference>
<evidence type="ECO:0000313" key="8">
    <source>
        <dbReference type="EMBL" id="KPI39071.1"/>
    </source>
</evidence>
<feature type="compositionally biased region" description="Basic and acidic residues" evidence="6">
    <location>
        <begin position="210"/>
        <end position="242"/>
    </location>
</feature>
<evidence type="ECO:0000256" key="3">
    <source>
        <dbReference type="ARBA" id="ARBA00023161"/>
    </source>
</evidence>
<dbReference type="InterPro" id="IPR035979">
    <property type="entry name" value="RBD_domain_sf"/>
</dbReference>
<feature type="compositionally biased region" description="Low complexity" evidence="6">
    <location>
        <begin position="640"/>
        <end position="676"/>
    </location>
</feature>
<dbReference type="InterPro" id="IPR039722">
    <property type="entry name" value="Upf3"/>
</dbReference>
<dbReference type="AlphaFoldDB" id="A0A0N0NLA6"/>
<protein>
    <recommendedName>
        <fullName evidence="7">RRM domain-containing protein</fullName>
    </recommendedName>
</protein>
<feature type="compositionally biased region" description="Pro residues" evidence="6">
    <location>
        <begin position="579"/>
        <end position="588"/>
    </location>
</feature>
<dbReference type="STRING" id="1664694.A0A0N0NLA6"/>
<dbReference type="RefSeq" id="XP_017999034.1">
    <property type="nucleotide sequence ID" value="XM_018144829.1"/>
</dbReference>
<evidence type="ECO:0000313" key="9">
    <source>
        <dbReference type="Proteomes" id="UP000038010"/>
    </source>
</evidence>
<keyword evidence="5" id="KW-0694">RNA-binding</keyword>
<proteinExistence type="inferred from homology"/>
<comment type="similarity">
    <text evidence="2">Belongs to the RENT3 family.</text>
</comment>
<dbReference type="SMART" id="SM00360">
    <property type="entry name" value="RRM"/>
    <property type="match status" value="1"/>
</dbReference>
<name>A0A0N0NLA6_9EURO</name>
<feature type="compositionally biased region" description="Gly residues" evidence="6">
    <location>
        <begin position="594"/>
        <end position="604"/>
    </location>
</feature>
<keyword evidence="3" id="KW-0866">Nonsense-mediated mRNA decay</keyword>
<dbReference type="CDD" id="cd00590">
    <property type="entry name" value="RRM_SF"/>
    <property type="match status" value="1"/>
</dbReference>
<dbReference type="SUPFAM" id="SSF54928">
    <property type="entry name" value="RNA-binding domain, RBD"/>
    <property type="match status" value="1"/>
</dbReference>
<evidence type="ECO:0000256" key="6">
    <source>
        <dbReference type="SAM" id="MobiDB-lite"/>
    </source>
</evidence>
<dbReference type="VEuPathDB" id="FungiDB:AB675_4674"/>
<evidence type="ECO:0000256" key="4">
    <source>
        <dbReference type="ARBA" id="ARBA00023242"/>
    </source>
</evidence>
<sequence length="683" mass="70226">MGPIPTLLLNLDYPMTFGLTVYIAIWQPRVVPRVSSLSMLRRQGRTSPAPSSQIITKDTNPKKFWDALGDEWKAGNGKVDWAAFREGKISRDPSKPSVPARGYLRVKEQSLIDELNNKVRQTPFQDAKNSTRDPCLIGPPSLEFAPYNKVASGRAKNDSRQGTIDQDPEFIDFLQKLTEPINKAPNGVDIETPLEKATTTPLVEYLKEKKASKAKEAAEKKSAKARQQDPKEAKPSKTEKIIVKSAPSSPEKAKVAKAGQEAVKAINKSVAQIQAKPTATPPKTETKTPAKEPTAAAGPAAKRERANISAAARIQRDLGLAPKAPRAARNASATVTPASATTGNKTEEKPADKPAPPSAEEKKAVPTKAAAKPTPSSTTIPPTGPRAARNNAPAASAAPATAPVAPKAINPPRQKPAPQPSPGATSAFLKHANPSQGVTEELLRTVFSTFGTVTRCEIDRKKGLAYVDFETPEALKKAMGASPVSVGDKGAKVVVLENNKGTQKRTTAAQKTPVPATIASNVAKVNSPVASPKPVPVAPAAATPAVPTAAPATAKPTTPAVASAKAPSVQSKGTAEPAKQPPVTPPTAPRNANRGGGQGAGRSGRGAANAQAGGRGGGGGRGKGANRGRGGANAAGGAGATAATATAPATAATSASAPATTQSSAPAVAASRAARSGCCWNPR</sequence>
<feature type="region of interest" description="Disordered" evidence="6">
    <location>
        <begin position="210"/>
        <end position="433"/>
    </location>
</feature>
<feature type="compositionally biased region" description="Low complexity" evidence="6">
    <location>
        <begin position="331"/>
        <end position="342"/>
    </location>
</feature>
<dbReference type="Pfam" id="PF00076">
    <property type="entry name" value="RRM_1"/>
    <property type="match status" value="1"/>
</dbReference>
<dbReference type="OrthoDB" id="18087at2759"/>
<feature type="region of interest" description="Disordered" evidence="6">
    <location>
        <begin position="524"/>
        <end position="683"/>
    </location>
</feature>
<dbReference type="InterPro" id="IPR005120">
    <property type="entry name" value="UPF3_dom"/>
</dbReference>
<evidence type="ECO:0000256" key="5">
    <source>
        <dbReference type="PROSITE-ProRule" id="PRU00176"/>
    </source>
</evidence>
<feature type="compositionally biased region" description="Gly residues" evidence="6">
    <location>
        <begin position="613"/>
        <end position="639"/>
    </location>
</feature>
<keyword evidence="4" id="KW-0539">Nucleus</keyword>
<reference evidence="8 9" key="1">
    <citation type="submission" date="2015-06" db="EMBL/GenBank/DDBJ databases">
        <title>Draft genome of the ant-associated black yeast Phialophora attae CBS 131958.</title>
        <authorList>
            <person name="Moreno L.F."/>
            <person name="Stielow B.J."/>
            <person name="de Hoog S."/>
            <person name="Vicente V.A."/>
            <person name="Weiss V.A."/>
            <person name="de Vries M."/>
            <person name="Cruz L.M."/>
            <person name="Souza E.M."/>
        </authorList>
    </citation>
    <scope>NUCLEOTIDE SEQUENCE [LARGE SCALE GENOMIC DNA]</scope>
    <source>
        <strain evidence="8 9">CBS 131958</strain>
    </source>
</reference>
<dbReference type="GO" id="GO:0045727">
    <property type="term" value="P:positive regulation of translation"/>
    <property type="evidence" value="ECO:0007669"/>
    <property type="project" value="TreeGrafter"/>
</dbReference>
<dbReference type="GO" id="GO:0005730">
    <property type="term" value="C:nucleolus"/>
    <property type="evidence" value="ECO:0007669"/>
    <property type="project" value="TreeGrafter"/>
</dbReference>
<feature type="domain" description="RRM" evidence="7">
    <location>
        <begin position="425"/>
        <end position="511"/>
    </location>
</feature>
<accession>A0A0N0NLA6</accession>
<evidence type="ECO:0000259" key="7">
    <source>
        <dbReference type="PROSITE" id="PS50102"/>
    </source>
</evidence>
<comment type="subcellular location">
    <subcellularLocation>
        <location evidence="1">Nucleus</location>
    </subcellularLocation>
</comment>
<dbReference type="EMBL" id="LFJN01000016">
    <property type="protein sequence ID" value="KPI39071.1"/>
    <property type="molecule type" value="Genomic_DNA"/>
</dbReference>